<evidence type="ECO:0000313" key="10">
    <source>
        <dbReference type="Proteomes" id="UP000749471"/>
    </source>
</evidence>
<evidence type="ECO:0000256" key="7">
    <source>
        <dbReference type="SAM" id="Phobius"/>
    </source>
</evidence>
<evidence type="ECO:0000256" key="6">
    <source>
        <dbReference type="ARBA" id="ARBA00034125"/>
    </source>
</evidence>
<comment type="subcellular location">
    <subcellularLocation>
        <location evidence="1">Cell membrane</location>
        <topology evidence="1">Multi-pass membrane protein</topology>
    </subcellularLocation>
</comment>
<protein>
    <submittedName>
        <fullName evidence="9">Threonine/serine exporter family protein</fullName>
    </submittedName>
</protein>
<dbReference type="RefSeq" id="WP_216521323.1">
    <property type="nucleotide sequence ID" value="NZ_JAHLPM010000017.1"/>
</dbReference>
<keyword evidence="10" id="KW-1185">Reference proteome</keyword>
<keyword evidence="2" id="KW-1003">Cell membrane</keyword>
<dbReference type="Proteomes" id="UP000749471">
    <property type="component" value="Unassembled WGS sequence"/>
</dbReference>
<evidence type="ECO:0000256" key="1">
    <source>
        <dbReference type="ARBA" id="ARBA00004651"/>
    </source>
</evidence>
<feature type="transmembrane region" description="Helical" evidence="7">
    <location>
        <begin position="174"/>
        <end position="196"/>
    </location>
</feature>
<reference evidence="9 10" key="1">
    <citation type="submission" date="2021-06" db="EMBL/GenBank/DDBJ databases">
        <authorList>
            <person name="Sun Q."/>
            <person name="Li D."/>
        </authorList>
    </citation>
    <scope>NUCLEOTIDE SEQUENCE [LARGE SCALE GENOMIC DNA]</scope>
    <source>
        <strain evidence="9 10">MSJ-40</strain>
    </source>
</reference>
<evidence type="ECO:0000256" key="3">
    <source>
        <dbReference type="ARBA" id="ARBA00022692"/>
    </source>
</evidence>
<proteinExistence type="inferred from homology"/>
<organism evidence="9 10">
    <name type="scientific">Tissierella simiarum</name>
    <dbReference type="NCBI Taxonomy" id="2841534"/>
    <lineage>
        <taxon>Bacteria</taxon>
        <taxon>Bacillati</taxon>
        <taxon>Bacillota</taxon>
        <taxon>Tissierellia</taxon>
        <taxon>Tissierellales</taxon>
        <taxon>Tissierellaceae</taxon>
        <taxon>Tissierella</taxon>
    </lineage>
</organism>
<evidence type="ECO:0000259" key="8">
    <source>
        <dbReference type="Pfam" id="PF06738"/>
    </source>
</evidence>
<dbReference type="InterPro" id="IPR050539">
    <property type="entry name" value="ThrE_Dicarb/AminoAcid_Exp"/>
</dbReference>
<keyword evidence="5 7" id="KW-0472">Membrane</keyword>
<feature type="transmembrane region" description="Helical" evidence="7">
    <location>
        <begin position="203"/>
        <end position="221"/>
    </location>
</feature>
<comment type="caution">
    <text evidence="9">The sequence shown here is derived from an EMBL/GenBank/DDBJ whole genome shotgun (WGS) entry which is preliminary data.</text>
</comment>
<name>A0ABS6E9J8_9FIRM</name>
<dbReference type="Pfam" id="PF06738">
    <property type="entry name" value="ThrE"/>
    <property type="match status" value="1"/>
</dbReference>
<keyword evidence="3 7" id="KW-0812">Transmembrane</keyword>
<evidence type="ECO:0000313" key="9">
    <source>
        <dbReference type="EMBL" id="MBU5439605.1"/>
    </source>
</evidence>
<accession>A0ABS6E9J8</accession>
<evidence type="ECO:0000256" key="2">
    <source>
        <dbReference type="ARBA" id="ARBA00022475"/>
    </source>
</evidence>
<dbReference type="PANTHER" id="PTHR34390:SF2">
    <property type="entry name" value="SUCCINATE TRANSPORTER SUBUNIT YJJP-RELATED"/>
    <property type="match status" value="1"/>
</dbReference>
<sequence length="262" mass="29304">MEQNEKNDRKEVKKLLVLAILAGKIMLKNGAETYRVEDTIERICKSRKNIKYVDAFVTPTGIFLSLEYNEEVMTYLQRIKTISIDLNKINLVNEFSRKFVNSSMSIDEALIELKKIDKIHTYKLLSKVCFGSMACAFFSLLFGGTFLDFISSYLVSFTVLFTLNKIDKLDLTFFLRNFVGALLASLLSFLAVKLGIGENMDKIIIGSIMSLVPGVSITNAIRDTMSGDYVSGLSRGMEAIFSALAIAFGVGILLNFYLRGVI</sequence>
<feature type="domain" description="Threonine/serine exporter-like N-terminal" evidence="8">
    <location>
        <begin position="18"/>
        <end position="256"/>
    </location>
</feature>
<keyword evidence="4 7" id="KW-1133">Transmembrane helix</keyword>
<dbReference type="InterPro" id="IPR010619">
    <property type="entry name" value="ThrE-like_N"/>
</dbReference>
<feature type="transmembrane region" description="Helical" evidence="7">
    <location>
        <begin position="128"/>
        <end position="154"/>
    </location>
</feature>
<feature type="transmembrane region" description="Helical" evidence="7">
    <location>
        <begin position="241"/>
        <end position="258"/>
    </location>
</feature>
<gene>
    <name evidence="9" type="ORF">KQI42_16445</name>
</gene>
<evidence type="ECO:0000256" key="5">
    <source>
        <dbReference type="ARBA" id="ARBA00023136"/>
    </source>
</evidence>
<dbReference type="EMBL" id="JAHLPM010000017">
    <property type="protein sequence ID" value="MBU5439605.1"/>
    <property type="molecule type" value="Genomic_DNA"/>
</dbReference>
<dbReference type="PANTHER" id="PTHR34390">
    <property type="entry name" value="UPF0442 PROTEIN YJJB-RELATED"/>
    <property type="match status" value="1"/>
</dbReference>
<evidence type="ECO:0000256" key="4">
    <source>
        <dbReference type="ARBA" id="ARBA00022989"/>
    </source>
</evidence>
<comment type="similarity">
    <text evidence="6">Belongs to the ThrE exporter (TC 2.A.79) family.</text>
</comment>